<proteinExistence type="predicted"/>
<organism evidence="2">
    <name type="scientific">uncultured marine virus</name>
    <dbReference type="NCBI Taxonomy" id="186617"/>
    <lineage>
        <taxon>Viruses</taxon>
        <taxon>environmental samples</taxon>
    </lineage>
</organism>
<reference evidence="2" key="1">
    <citation type="journal article" date="2015" name="Front. Microbiol.">
        <title>Combining genomic sequencing methods to explore viral diversity and reveal potential virus-host interactions.</title>
        <authorList>
            <person name="Chow C.E."/>
            <person name="Winget D.M."/>
            <person name="White R.A.III."/>
            <person name="Hallam S.J."/>
            <person name="Suttle C.A."/>
        </authorList>
    </citation>
    <scope>NUCLEOTIDE SEQUENCE</scope>
    <source>
        <strain evidence="2">Oxic1_7</strain>
    </source>
</reference>
<sequence>MPLFVLYDHNQDNTFQDAVSFQTICFLDYKNYESYMTHNFHLLIYMAYGLLTILR</sequence>
<keyword evidence="1" id="KW-0472">Membrane</keyword>
<keyword evidence="1" id="KW-1133">Transmembrane helix</keyword>
<protein>
    <submittedName>
        <fullName evidence="2">Uncharacterized protein</fullName>
    </submittedName>
</protein>
<reference evidence="2" key="2">
    <citation type="submission" date="2015-03" db="EMBL/GenBank/DDBJ databases">
        <authorList>
            <person name="Chow C.-E.T."/>
            <person name="Winget D.M."/>
            <person name="White R.A.III."/>
            <person name="Hallam S.J."/>
            <person name="Suttle C.A."/>
        </authorList>
    </citation>
    <scope>NUCLEOTIDE SEQUENCE</scope>
    <source>
        <strain evidence="2">Oxic1_7</strain>
    </source>
</reference>
<keyword evidence="1" id="KW-0812">Transmembrane</keyword>
<evidence type="ECO:0000313" key="2">
    <source>
        <dbReference type="EMBL" id="AKH48289.1"/>
    </source>
</evidence>
<accession>A0A0F7L6W8</accession>
<feature type="transmembrane region" description="Helical" evidence="1">
    <location>
        <begin position="36"/>
        <end position="54"/>
    </location>
</feature>
<evidence type="ECO:0000256" key="1">
    <source>
        <dbReference type="SAM" id="Phobius"/>
    </source>
</evidence>
<dbReference type="EMBL" id="KR029602">
    <property type="protein sequence ID" value="AKH48289.1"/>
    <property type="molecule type" value="Genomic_DNA"/>
</dbReference>
<name>A0A0F7L6W8_9VIRU</name>